<dbReference type="AlphaFoldDB" id="F0SS38"/>
<organism evidence="1 2">
    <name type="scientific">Rubinisphaera brasiliensis (strain ATCC 49424 / DSM 5305 / JCM 21570 / IAM 15109 / NBRC 103401 / IFAM 1448)</name>
    <name type="common">Planctomyces brasiliensis</name>
    <dbReference type="NCBI Taxonomy" id="756272"/>
    <lineage>
        <taxon>Bacteria</taxon>
        <taxon>Pseudomonadati</taxon>
        <taxon>Planctomycetota</taxon>
        <taxon>Planctomycetia</taxon>
        <taxon>Planctomycetales</taxon>
        <taxon>Planctomycetaceae</taxon>
        <taxon>Rubinisphaera</taxon>
    </lineage>
</organism>
<gene>
    <name evidence="1" type="ordered locus">Plabr_3789</name>
</gene>
<name>F0SS38_RUBBR</name>
<dbReference type="Proteomes" id="UP000006860">
    <property type="component" value="Chromosome"/>
</dbReference>
<evidence type="ECO:0000313" key="2">
    <source>
        <dbReference type="Proteomes" id="UP000006860"/>
    </source>
</evidence>
<dbReference type="RefSeq" id="WP_013630095.1">
    <property type="nucleotide sequence ID" value="NC_015174.1"/>
</dbReference>
<evidence type="ECO:0000313" key="1">
    <source>
        <dbReference type="EMBL" id="ADY61376.1"/>
    </source>
</evidence>
<dbReference type="EMBL" id="CP002546">
    <property type="protein sequence ID" value="ADY61376.1"/>
    <property type="molecule type" value="Genomic_DNA"/>
</dbReference>
<keyword evidence="2" id="KW-1185">Reference proteome</keyword>
<reference evidence="2" key="1">
    <citation type="submission" date="2011-02" db="EMBL/GenBank/DDBJ databases">
        <title>The complete genome of Planctomyces brasiliensis DSM 5305.</title>
        <authorList>
            <person name="Lucas S."/>
            <person name="Copeland A."/>
            <person name="Lapidus A."/>
            <person name="Bruce D."/>
            <person name="Goodwin L."/>
            <person name="Pitluck S."/>
            <person name="Kyrpides N."/>
            <person name="Mavromatis K."/>
            <person name="Pagani I."/>
            <person name="Ivanova N."/>
            <person name="Ovchinnikova G."/>
            <person name="Lu M."/>
            <person name="Detter J.C."/>
            <person name="Han C."/>
            <person name="Land M."/>
            <person name="Hauser L."/>
            <person name="Markowitz V."/>
            <person name="Cheng J.-F."/>
            <person name="Hugenholtz P."/>
            <person name="Woyke T."/>
            <person name="Wu D."/>
            <person name="Tindall B."/>
            <person name="Pomrenke H.G."/>
            <person name="Brambilla E."/>
            <person name="Klenk H.-P."/>
            <person name="Eisen J.A."/>
        </authorList>
    </citation>
    <scope>NUCLEOTIDE SEQUENCE [LARGE SCALE GENOMIC DNA]</scope>
    <source>
        <strain evidence="2">ATCC 49424 / DSM 5305 / JCM 21570 / NBRC 103401 / IFAM 1448</strain>
    </source>
</reference>
<proteinExistence type="predicted"/>
<dbReference type="STRING" id="756272.Plabr_3789"/>
<dbReference type="KEGG" id="pbs:Plabr_3789"/>
<sequence length="43" mass="5206">MDELIGIAILAVFCWYCYRHGKREGSRKGFHVGRRRGQRNRRR</sequence>
<accession>F0SS38</accession>
<dbReference type="HOGENOM" id="CLU_3239123_0_0_0"/>
<protein>
    <submittedName>
        <fullName evidence="1">Uncharacterized protein</fullName>
    </submittedName>
</protein>